<keyword evidence="4" id="KW-1185">Reference proteome</keyword>
<evidence type="ECO:0000313" key="3">
    <source>
        <dbReference type="EMBL" id="SDL29500.1"/>
    </source>
</evidence>
<dbReference type="EMBL" id="FNFB01000019">
    <property type="protein sequence ID" value="SDL29500.1"/>
    <property type="molecule type" value="Genomic_DNA"/>
</dbReference>
<dbReference type="RefSeq" id="WP_143022200.1">
    <property type="nucleotide sequence ID" value="NZ_FNFB01000019.1"/>
</dbReference>
<reference evidence="3 4" key="1">
    <citation type="submission" date="2016-10" db="EMBL/GenBank/DDBJ databases">
        <authorList>
            <person name="de Groot N.N."/>
        </authorList>
    </citation>
    <scope>NUCLEOTIDE SEQUENCE [LARGE SCALE GENOMIC DNA]</scope>
    <source>
        <strain evidence="3 4">CGMCC 4.5681</strain>
    </source>
</reference>
<accession>A0A1G9IWC6</accession>
<dbReference type="NCBIfam" id="TIGR02025">
    <property type="entry name" value="BchH"/>
    <property type="match status" value="1"/>
</dbReference>
<gene>
    <name evidence="3" type="ORF">SAMN05421874_11912</name>
</gene>
<evidence type="ECO:0000313" key="4">
    <source>
        <dbReference type="Proteomes" id="UP000198683"/>
    </source>
</evidence>
<name>A0A1G9IWC6_9ACTN</name>
<dbReference type="PANTHER" id="PTHR44119:SF1">
    <property type="entry name" value="MAGNESIUM-CHELATASE SUBUNIT CHLH, CHLOROPLASTIC"/>
    <property type="match status" value="1"/>
</dbReference>
<dbReference type="InterPro" id="IPR011771">
    <property type="entry name" value="BchH"/>
</dbReference>
<feature type="domain" description="CobN/magnesium chelatase" evidence="2">
    <location>
        <begin position="165"/>
        <end position="1201"/>
    </location>
</feature>
<sequence>MTPTTIVTIGFEGHSALPLHDGFARYAGAVPVDRRAFTRDLLTTDEGRAEIAAALSGADALLVSGVHDPVEASALCEIAAGPKAVVPVMPNTADVLGLARLGDFDAGSPRAEAAYRLVAAAAPDPLPPHAATVLGALGRLGPLVPEEAGDLRRLAQIVSSFHQLTAENVAVGVAALVHVLRPDAQDDPGWPEPVRQHGFWHPDTGVVETWTPATTKPGAGRVLLTCYPTQVTSGNDAHLRALVAALEQHGLDVVGWLGTLDQDGDLQAVTRVPDIDVCVNATGFTLSGAHGQPNVAFDVRFLAERDTPHFAVVPLFHQSVQQWRESPVGLAPRSVAMQIAIPELEGGVLSLVHAGRDEDGDALTGVKEHIRRIAETVARTVALSRMPAADKRVAFVVFSYPPDRGSVGSAAHLDVWASLHRTLLRLRDSGYTVDVPDTPEDLLGLAVTSDGGGVRSATAIADHYPAARYHRAAREEVERVSRFWGPPPGELDTDGVSIGIRGVRLGNVFIGVQPSHGYEGDPMALLFTPDASPSHSFTAFYTWLHHEFDPHALVHVGTHGALEFMPGAQAGLKPEDWPSLLVGTVPHFYLYCINNPSEGTIAKRRSNATLVSYLTPPLDNAGLYGVLSDLGDEIRDARAITASGGDITPRMDAIDALAAEAELRVGHPHDPHARLAALQSAVDEIEQTLIPLGMHVVDRGISASEAGATLRACADYPRPERRLPALTEALETALTEGAAITDLPPDDPGRLAVEAALDAVVGAVLDDGPAPELPVPPSVRDGWIGFLTEMRDLLQDNDEVGALLHALDGGFVRPGPGGEPSRRMETLPTGRNLHALDPQRVPTPTAMLRGAAMAEKLLEEARARTGAYPETVAIVVWGIDNVKNGGETVAQILALLGVEPLPDAAGRVERFRLIPLAELGRPRIDVVATLSGIFRDIFPTTITLLDRAFRAVAAADEPDEWNHLRAHARAQSARLGLSLDQAATRLWSTPPGQYGTGVNHVVDASAWDERGDLAEVYLRRMGHAWGADALGERREDLLRASLATASVTFHSIDSAENSIGDVDHYYEYLGGLTAAVAHTAGREPDVLVADGYQARPKLRTLTETMNLEARTRLLNPRWYEAQLAHGYQGVHAVTVRLENTFGMQATTGAVEEWVFTAAAHTYLFDDDLRTRMQESNPLAVLRFANRLAEARDRGLWTPSTDDSQHLDELVEHLDAVAEGVA</sequence>
<dbReference type="STRING" id="683260.SAMN05421874_11912"/>
<evidence type="ECO:0000256" key="1">
    <source>
        <dbReference type="ARBA" id="ARBA00010851"/>
    </source>
</evidence>
<evidence type="ECO:0000259" key="2">
    <source>
        <dbReference type="Pfam" id="PF02514"/>
    </source>
</evidence>
<comment type="similarity">
    <text evidence="1">Belongs to the Mg-chelatase subunit H family.</text>
</comment>
<dbReference type="GO" id="GO:0015995">
    <property type="term" value="P:chlorophyll biosynthetic process"/>
    <property type="evidence" value="ECO:0007669"/>
    <property type="project" value="InterPro"/>
</dbReference>
<proteinExistence type="inferred from homology"/>
<dbReference type="PANTHER" id="PTHR44119">
    <property type="entry name" value="MAGNESIUM-CHELATASE SUBUNIT CHLH, CHLOROPLASTIC"/>
    <property type="match status" value="1"/>
</dbReference>
<dbReference type="OrthoDB" id="9757976at2"/>
<dbReference type="AlphaFoldDB" id="A0A1G9IWC6"/>
<organism evidence="3 4">
    <name type="scientific">Nonomuraea maritima</name>
    <dbReference type="NCBI Taxonomy" id="683260"/>
    <lineage>
        <taxon>Bacteria</taxon>
        <taxon>Bacillati</taxon>
        <taxon>Actinomycetota</taxon>
        <taxon>Actinomycetes</taxon>
        <taxon>Streptosporangiales</taxon>
        <taxon>Streptosporangiaceae</taxon>
        <taxon>Nonomuraea</taxon>
    </lineage>
</organism>
<dbReference type="GO" id="GO:0016851">
    <property type="term" value="F:magnesium chelatase activity"/>
    <property type="evidence" value="ECO:0007669"/>
    <property type="project" value="InterPro"/>
</dbReference>
<dbReference type="Proteomes" id="UP000198683">
    <property type="component" value="Unassembled WGS sequence"/>
</dbReference>
<dbReference type="Pfam" id="PF02514">
    <property type="entry name" value="CobN-Mg_chel"/>
    <property type="match status" value="1"/>
</dbReference>
<dbReference type="CDD" id="cd10150">
    <property type="entry name" value="CobN_like"/>
    <property type="match status" value="1"/>
</dbReference>
<dbReference type="InterPro" id="IPR003672">
    <property type="entry name" value="CobN/Mg_chltase"/>
</dbReference>
<protein>
    <submittedName>
        <fullName evidence="3">Magnesium chelatase subunit H</fullName>
    </submittedName>
</protein>